<name>A0A8H6Z8B0_9AGAR</name>
<protein>
    <submittedName>
        <fullName evidence="2">Uncharacterized protein</fullName>
    </submittedName>
</protein>
<sequence length="899" mass="97399">MVVTRKTPVAPVPTGSRTNSSQAIPRAAKPKSTSTLVEKETAQVPAKNAAAAASPKPHAKSKHKNRHHKKPIKSPSGWLDRLVYLCLSLLVLYSFITCPRDSTLSNPICRSLSQYRVHVLEPYVLPPIYRTLAHPSVAPYVEKAQEIERTTARALRPAYQRSAPYVVATKRAVWDRTVVPAFYMYVAPQYRKHVLPQWRKYAAPHIARVTPYVVQAQHSLEHAAFVLHKTYSRRVSPAISQAYAFTKPYVVKGYRTIRPHVVAFYVVTSDKLGAARRAYVDPHVIRMWEKVLELSGAGPVQSPTQQPPPVPEKEPEPTAATSEDSTTEQVASETSVEVTVTPVKASSSIAPSAEEEIPEPTTAASSSVAAVETSAEASSVVPAAEASSAVPAASPSVVEASSPETTPAAAEPEVPAAIIEELSAASIAMESAHGMESPVVEEILADVEASVSSTSSAAPTTTAAAETEPEPSTAVMEELSAASIAMESAHGMESPIVQEILADVESSVASSAIPTPISTDDAGPVVEEEEDDSDLLGFLDDIGLGDDFFGDVDDSSVDSDIPFDADEDLELTPAEIQRLKQQEAEEQAAAKVRYTAERRAELEARMAESLDVLKTLAKESNKRLRKTLVGLRKSAVSKLDDPRTEVGGAVTNVRKEGDKMLAGLEGYLKKETTKASKGGDPVERAERWDTVVKKVEEKLGESIQKAQGILHAFHAEEKAREVEDGMEIIKEVKTACSQHQANVGLDLSWLNDVTYLDWKVYHSLAHIGEKFQAEASEIQAGTHKQPPVDPFIKRMEERQAELGALVNEFVGQIHELRQQATKAFEPVQEPPAQTAPPAHDEPEDVEPEVQDSPKEPEVSILPVPPAPEPGVVDPAQVIIGKSAEQVKEAIRIAEEHQEL</sequence>
<keyword evidence="3" id="KW-1185">Reference proteome</keyword>
<accession>A0A8H6Z8B0</accession>
<gene>
    <name evidence="2" type="ORF">MSAN_00740300</name>
</gene>
<evidence type="ECO:0000313" key="3">
    <source>
        <dbReference type="Proteomes" id="UP000623467"/>
    </source>
</evidence>
<dbReference type="OrthoDB" id="3260408at2759"/>
<feature type="region of interest" description="Disordered" evidence="1">
    <location>
        <begin position="386"/>
        <end position="413"/>
    </location>
</feature>
<feature type="compositionally biased region" description="Low complexity" evidence="1">
    <location>
        <begin position="317"/>
        <end position="352"/>
    </location>
</feature>
<evidence type="ECO:0000313" key="2">
    <source>
        <dbReference type="EMBL" id="KAF7371060.1"/>
    </source>
</evidence>
<dbReference type="Proteomes" id="UP000623467">
    <property type="component" value="Unassembled WGS sequence"/>
</dbReference>
<comment type="caution">
    <text evidence="2">The sequence shown here is derived from an EMBL/GenBank/DDBJ whole genome shotgun (WGS) entry which is preliminary data.</text>
</comment>
<evidence type="ECO:0000256" key="1">
    <source>
        <dbReference type="SAM" id="MobiDB-lite"/>
    </source>
</evidence>
<feature type="compositionally biased region" description="Low complexity" evidence="1">
    <location>
        <begin position="359"/>
        <end position="369"/>
    </location>
</feature>
<reference evidence="2" key="1">
    <citation type="submission" date="2020-05" db="EMBL/GenBank/DDBJ databases">
        <title>Mycena genomes resolve the evolution of fungal bioluminescence.</title>
        <authorList>
            <person name="Tsai I.J."/>
        </authorList>
    </citation>
    <scope>NUCLEOTIDE SEQUENCE</scope>
    <source>
        <strain evidence="2">160909Yilan</strain>
    </source>
</reference>
<feature type="region of interest" description="Disordered" evidence="1">
    <location>
        <begin position="297"/>
        <end position="369"/>
    </location>
</feature>
<feature type="region of interest" description="Disordered" evidence="1">
    <location>
        <begin position="1"/>
        <end position="72"/>
    </location>
</feature>
<dbReference type="AlphaFoldDB" id="A0A8H6Z8B0"/>
<proteinExistence type="predicted"/>
<dbReference type="EMBL" id="JACAZH010000004">
    <property type="protein sequence ID" value="KAF7371060.1"/>
    <property type="molecule type" value="Genomic_DNA"/>
</dbReference>
<organism evidence="2 3">
    <name type="scientific">Mycena sanguinolenta</name>
    <dbReference type="NCBI Taxonomy" id="230812"/>
    <lineage>
        <taxon>Eukaryota</taxon>
        <taxon>Fungi</taxon>
        <taxon>Dikarya</taxon>
        <taxon>Basidiomycota</taxon>
        <taxon>Agaricomycotina</taxon>
        <taxon>Agaricomycetes</taxon>
        <taxon>Agaricomycetidae</taxon>
        <taxon>Agaricales</taxon>
        <taxon>Marasmiineae</taxon>
        <taxon>Mycenaceae</taxon>
        <taxon>Mycena</taxon>
    </lineage>
</organism>
<feature type="region of interest" description="Disordered" evidence="1">
    <location>
        <begin position="827"/>
        <end position="876"/>
    </location>
</feature>
<feature type="compositionally biased region" description="Low complexity" evidence="1">
    <location>
        <begin position="46"/>
        <end position="56"/>
    </location>
</feature>
<feature type="region of interest" description="Disordered" evidence="1">
    <location>
        <begin position="451"/>
        <end position="472"/>
    </location>
</feature>
<feature type="compositionally biased region" description="Basic residues" evidence="1">
    <location>
        <begin position="57"/>
        <end position="72"/>
    </location>
</feature>